<feature type="signal peptide" evidence="3">
    <location>
        <begin position="1"/>
        <end position="22"/>
    </location>
</feature>
<evidence type="ECO:0000313" key="4">
    <source>
        <dbReference type="EMBL" id="SEK23064.1"/>
    </source>
</evidence>
<dbReference type="AlphaFoldDB" id="A0A1H7FBH6"/>
<keyword evidence="2" id="KW-1133">Transmembrane helix</keyword>
<dbReference type="Proteomes" id="UP000182321">
    <property type="component" value="Unassembled WGS sequence"/>
</dbReference>
<keyword evidence="5" id="KW-1185">Reference proteome</keyword>
<proteinExistence type="predicted"/>
<reference evidence="5" key="1">
    <citation type="submission" date="2016-10" db="EMBL/GenBank/DDBJ databases">
        <authorList>
            <person name="Varghese N."/>
        </authorList>
    </citation>
    <scope>NUCLEOTIDE SEQUENCE [LARGE SCALE GENOMIC DNA]</scope>
    <source>
        <strain evidence="5">ACV-9</strain>
    </source>
</reference>
<keyword evidence="2" id="KW-0812">Transmembrane</keyword>
<gene>
    <name evidence="4" type="ORF">SAMN02910377_00397</name>
</gene>
<protein>
    <recommendedName>
        <fullName evidence="6">MucBP domain-containing protein</fullName>
    </recommendedName>
</protein>
<feature type="chain" id="PRO_5039553165" description="MucBP domain-containing protein" evidence="3">
    <location>
        <begin position="23"/>
        <end position="383"/>
    </location>
</feature>
<feature type="compositionally biased region" description="Gly residues" evidence="1">
    <location>
        <begin position="259"/>
        <end position="269"/>
    </location>
</feature>
<dbReference type="RefSeq" id="WP_074788880.1">
    <property type="nucleotide sequence ID" value="NZ_FNZX01000003.1"/>
</dbReference>
<evidence type="ECO:0000256" key="3">
    <source>
        <dbReference type="SAM" id="SignalP"/>
    </source>
</evidence>
<feature type="region of interest" description="Disordered" evidence="1">
    <location>
        <begin position="259"/>
        <end position="324"/>
    </location>
</feature>
<evidence type="ECO:0000256" key="2">
    <source>
        <dbReference type="SAM" id="Phobius"/>
    </source>
</evidence>
<evidence type="ECO:0000256" key="1">
    <source>
        <dbReference type="SAM" id="MobiDB-lite"/>
    </source>
</evidence>
<name>A0A1H7FBH6_9FIRM</name>
<evidence type="ECO:0008006" key="6">
    <source>
        <dbReference type="Google" id="ProtNLM"/>
    </source>
</evidence>
<organism evidence="4 5">
    <name type="scientific">Pseudobutyrivibrio ruminis</name>
    <dbReference type="NCBI Taxonomy" id="46206"/>
    <lineage>
        <taxon>Bacteria</taxon>
        <taxon>Bacillati</taxon>
        <taxon>Bacillota</taxon>
        <taxon>Clostridia</taxon>
        <taxon>Lachnospirales</taxon>
        <taxon>Lachnospiraceae</taxon>
        <taxon>Pseudobutyrivibrio</taxon>
    </lineage>
</organism>
<keyword evidence="2" id="KW-0472">Membrane</keyword>
<dbReference type="EMBL" id="FNZX01000003">
    <property type="protein sequence ID" value="SEK23064.1"/>
    <property type="molecule type" value="Genomic_DNA"/>
</dbReference>
<keyword evidence="3" id="KW-0732">Signal</keyword>
<sequence>MKILKKAFSVIFTLAFLLSVFAVDSTVVNATEVTTEATTTQETTTVSTYTYRIKISLGNNANAYFDDTKVAELGKTRTVSQSGKNLVISELNYGDDVTFNFGDLIKVKTDNAETNTSKYYVKGLRVAGSDDLVKDTNKDVTLHVVGDESYVVAYGVGNIIPYRVRYVDEDANELLPEETLYAAEGEVVYVPARHIKGYVPDYYYRTASKGLKKDTVFIFEYHKRVIGEETEVIEKTETSSSTIEGDPEYEYEYEYIDGGSTGTTTGGGNTTVTTQNNGGGHGGTVNNRADGDGGADAGNADAGAAGNEGGEAIEDGNTPGGILDIDDEEVAKAGGTRDTLIRNMIIGIIIAIIAVASILVTLYIANKKRKQELVKVEKHDDNE</sequence>
<feature type="transmembrane region" description="Helical" evidence="2">
    <location>
        <begin position="344"/>
        <end position="365"/>
    </location>
</feature>
<accession>A0A1H7FBH6</accession>
<evidence type="ECO:0000313" key="5">
    <source>
        <dbReference type="Proteomes" id="UP000182321"/>
    </source>
</evidence>